<dbReference type="SUPFAM" id="SSF50156">
    <property type="entry name" value="PDZ domain-like"/>
    <property type="match status" value="1"/>
</dbReference>
<feature type="region of interest" description="Disordered" evidence="5">
    <location>
        <begin position="1518"/>
        <end position="1610"/>
    </location>
</feature>
<feature type="compositionally biased region" description="Basic and acidic residues" evidence="5">
    <location>
        <begin position="1304"/>
        <end position="1315"/>
    </location>
</feature>
<feature type="compositionally biased region" description="Basic and acidic residues" evidence="5">
    <location>
        <begin position="1520"/>
        <end position="1534"/>
    </location>
</feature>
<feature type="compositionally biased region" description="Polar residues" evidence="5">
    <location>
        <begin position="1213"/>
        <end position="1239"/>
    </location>
</feature>
<feature type="compositionally biased region" description="Polar residues" evidence="5">
    <location>
        <begin position="1589"/>
        <end position="1610"/>
    </location>
</feature>
<feature type="compositionally biased region" description="Basic and acidic residues" evidence="5">
    <location>
        <begin position="204"/>
        <end position="213"/>
    </location>
</feature>
<reference evidence="8" key="1">
    <citation type="journal article" date="2023" name="Mol. Biol. Evol.">
        <title>Third-Generation Sequencing Reveals the Adaptive Role of the Epigenome in Three Deep-Sea Polychaetes.</title>
        <authorList>
            <person name="Perez M."/>
            <person name="Aroh O."/>
            <person name="Sun Y."/>
            <person name="Lan Y."/>
            <person name="Juniper S.K."/>
            <person name="Young C.R."/>
            <person name="Angers B."/>
            <person name="Qian P.Y."/>
        </authorList>
    </citation>
    <scope>NUCLEOTIDE SEQUENCE</scope>
    <source>
        <strain evidence="8">P08H-3</strain>
    </source>
</reference>
<dbReference type="Proteomes" id="UP001208570">
    <property type="component" value="Unassembled WGS sequence"/>
</dbReference>
<dbReference type="SUPFAM" id="SSF111347">
    <property type="entry name" value="Rap/Ran-GAP"/>
    <property type="match status" value="1"/>
</dbReference>
<evidence type="ECO:0000259" key="6">
    <source>
        <dbReference type="PROSITE" id="PS50085"/>
    </source>
</evidence>
<dbReference type="PROSITE" id="PS50085">
    <property type="entry name" value="RAPGAP"/>
    <property type="match status" value="1"/>
</dbReference>
<keyword evidence="9" id="KW-1185">Reference proteome</keyword>
<dbReference type="InterPro" id="IPR035974">
    <property type="entry name" value="Rap/Ran-GAP_sf"/>
</dbReference>
<dbReference type="InterPro" id="IPR036034">
    <property type="entry name" value="PDZ_sf"/>
</dbReference>
<feature type="compositionally biased region" description="Polar residues" evidence="5">
    <location>
        <begin position="1059"/>
        <end position="1081"/>
    </location>
</feature>
<feature type="compositionally biased region" description="Basic and acidic residues" evidence="5">
    <location>
        <begin position="1130"/>
        <end position="1142"/>
    </location>
</feature>
<dbReference type="Gene3D" id="2.30.42.10">
    <property type="match status" value="1"/>
</dbReference>
<evidence type="ECO:0000259" key="7">
    <source>
        <dbReference type="PROSITE" id="PS50106"/>
    </source>
</evidence>
<keyword evidence="3 4" id="KW-0175">Coiled coil</keyword>
<sequence>MSNSSSQSPPELDMIRQRAWRAAEFYHQSLSGSTSSKQATATAMDNNGSFTSDSSNDPYRNTSMSVNETKGQHSTMSDAYYPQNLRAGFIDLRNSYNEKRKSKFTAYPSRGAIRMDRYGGYNVFGDRSTKDRSSEKKLYRSNSSLELESLECQEEDRSQVRRDYGSTSSLDVVGAGTGNSDSFFEMLQDYHNDNLDQRAPPPPKMHELLRGDVPKSQNHSHNSAVRRMPIVDKALNGSVPTDDDPTSADGSHSPKVKHKSLKGKGRKQRAKTVVTETSGGLFHKRRTGRSESEAAVKDSPANGDMRTEERQKRKTFIHYDCQSIGIYLSDIIQQHNANRVESEARCRNTTTGASAASLRSQLLLTAEVSETDDADVGDHHSNDLVLSCPYFRNELGGEEEHFVSLNIVTAQKQVQQLLGNKNLDTRALIRPPACNGVSVLDMSVGPHGYVPIPLLTHNGLVFEYVDQGAYYYRNFFNGTDHQNFFGIDDNIGPVAISLKREKLDEKDRELITGKQERGGHCYQYRLIVRTSQLQTIRGSILEEAMPSSSRLSSSRGLPPKEVLEFVLPEVNLSCLKVALHGPKTSDQLMKLDEQGIYKSYKIGVMLSRAGQCSEEDMYNNHHCSSAFQEFLGLIGDEVLLKGFEKYKGGLDTKTDSTGTHSLYKEFHGCEIMFHVSTMLPFTPTNKQQLLRKRHIGNDIVTIVFQEPGSKAFTPKSVRSQFQHVFIIVRAHNPNTSAVKYSVSISRAKDVPPFGPPIPDSVYFNKGPEFTEFLLTKAINAENAVHRSKKFTAMATRTRQEYLKDLANNYTTNTSIDSGSKLSKFSLGSGRRKDRPKLRAFPDMFAKGAIVWNVQLEDFGSLSQVDCYLGIAEEAIVVIATHTQDVLFTIPCKAVIGWTPQRNSLRLFYHRGECVLFHMYNSEVDEVREMVSRLQMVTYGCETIEKTLHKDAKGQLGFHVYFEGVVSNVEPNSLAWAAGLRAGSRLVEICQDATATLTHDQMLNLLRNASIVKLVYIPPHEDGTARRGVLDDIRPNHTALFSPRPQIPSGDLSNDDHHQMSSSYIGNLSPAGSSHPTGSSSRQDLHPTRSVGYDVSPQGTLDTQHCPPALVSHTKQSSHDSGGSKSSGGHSSDRHGSRPDLRSPEYIMSANKDDHRKSRTRDMEAMTASQNWKVYPAYNTDYVNAPNISPHLKEGSLWIDQSSALTESHGDSGYHSNNSSASRTPKNAYSSQKNAGSSLGYNAVKDDKSGGGMSSLERSYTHRAIDSGSGLLGPPSMTNLSQNSDVSSHSADSHGKGHSVALQKGRLDENKRDYRVADGVSATGRQRQHAFHRRSYLEASSPHGSNNSSPRNSRHLAGVVSEENLAKLRPGARSTSLKATPGSSFQEDLMRLLNPDISFNGSDRTPEKDIQPGRLQRTQSDESICGVVPRSSRHNQIDALGDVIFTTAKPAKAVSASVGSVNREHKLSPRATSDMSGTLIRVRHTSPIRESEPKQRLSSPDVGPQFEWSHLVDAASAYENAESKHKPVSKMHKETSSSAKPYHNLPASKSVELHRTNQKSTNSSQGSRPEIPERSRQGHKDPTKTDRQPALNNRSHGSKWHNSPETSSHITGSLDSLQKIQELETRVAELEEALERERNSQAARDAEIRALRDDNLRLQEESLTAAAQLRKFTEWFFSNIDRQ</sequence>
<feature type="coiled-coil region" evidence="4">
    <location>
        <begin position="1612"/>
        <end position="1639"/>
    </location>
</feature>
<feature type="domain" description="Rap-GAP" evidence="6">
    <location>
        <begin position="588"/>
        <end position="805"/>
    </location>
</feature>
<dbReference type="PROSITE" id="PS50106">
    <property type="entry name" value="PDZ"/>
    <property type="match status" value="1"/>
</dbReference>
<evidence type="ECO:0000256" key="3">
    <source>
        <dbReference type="ARBA" id="ARBA00023054"/>
    </source>
</evidence>
<feature type="compositionally biased region" description="Low complexity" evidence="5">
    <location>
        <begin position="1118"/>
        <end position="1129"/>
    </location>
</feature>
<gene>
    <name evidence="8" type="ORF">LSH36_334g01028</name>
</gene>
<keyword evidence="2" id="KW-0597">Phosphoprotein</keyword>
<feature type="compositionally biased region" description="Basic and acidic residues" evidence="5">
    <location>
        <begin position="1150"/>
        <end position="1163"/>
    </location>
</feature>
<dbReference type="InterPro" id="IPR050989">
    <property type="entry name" value="Rap1_Ran_GAP"/>
</dbReference>
<feature type="region of interest" description="Disordered" evidence="5">
    <location>
        <begin position="1394"/>
        <end position="1420"/>
    </location>
</feature>
<evidence type="ECO:0000256" key="5">
    <source>
        <dbReference type="SAM" id="MobiDB-lite"/>
    </source>
</evidence>
<dbReference type="Pfam" id="PF11881">
    <property type="entry name" value="SPAR_C"/>
    <property type="match status" value="1"/>
</dbReference>
<accession>A0AAD9JFZ2</accession>
<dbReference type="Pfam" id="PF21022">
    <property type="entry name" value="Rap-GAP_dimer"/>
    <property type="match status" value="1"/>
</dbReference>
<evidence type="ECO:0000313" key="9">
    <source>
        <dbReference type="Proteomes" id="UP001208570"/>
    </source>
</evidence>
<feature type="region of interest" description="Disordered" evidence="5">
    <location>
        <begin position="1035"/>
        <end position="1164"/>
    </location>
</feature>
<protein>
    <recommendedName>
        <fullName evidence="10">Signal-induced proliferation-associated 1-like protein 2</fullName>
    </recommendedName>
</protein>
<dbReference type="PANTHER" id="PTHR15711">
    <property type="entry name" value="RAP GTPASE-ACTIVATING PROTEIN"/>
    <property type="match status" value="1"/>
</dbReference>
<feature type="region of interest" description="Disordered" evidence="5">
    <location>
        <begin position="193"/>
        <end position="309"/>
    </location>
</feature>
<dbReference type="InterPro" id="IPR000331">
    <property type="entry name" value="Rap/Ran_GAP_dom"/>
</dbReference>
<dbReference type="GO" id="GO:0005737">
    <property type="term" value="C:cytoplasm"/>
    <property type="evidence" value="ECO:0007669"/>
    <property type="project" value="TreeGrafter"/>
</dbReference>
<feature type="compositionally biased region" description="Polar residues" evidence="5">
    <location>
        <begin position="1275"/>
        <end position="1289"/>
    </location>
</feature>
<dbReference type="CDD" id="cd06745">
    <property type="entry name" value="PDZ_SIPA1-like"/>
    <property type="match status" value="1"/>
</dbReference>
<comment type="caution">
    <text evidence="8">The sequence shown here is derived from an EMBL/GenBank/DDBJ whole genome shotgun (WGS) entry which is preliminary data.</text>
</comment>
<dbReference type="Pfam" id="PF02145">
    <property type="entry name" value="Rap_GAP"/>
    <property type="match status" value="1"/>
</dbReference>
<dbReference type="InterPro" id="IPR021818">
    <property type="entry name" value="SIPA1L_C"/>
</dbReference>
<evidence type="ECO:0000256" key="4">
    <source>
        <dbReference type="SAM" id="Coils"/>
    </source>
</evidence>
<organism evidence="8 9">
    <name type="scientific">Paralvinella palmiformis</name>
    <dbReference type="NCBI Taxonomy" id="53620"/>
    <lineage>
        <taxon>Eukaryota</taxon>
        <taxon>Metazoa</taxon>
        <taxon>Spiralia</taxon>
        <taxon>Lophotrochozoa</taxon>
        <taxon>Annelida</taxon>
        <taxon>Polychaeta</taxon>
        <taxon>Sedentaria</taxon>
        <taxon>Canalipalpata</taxon>
        <taxon>Terebellida</taxon>
        <taxon>Terebelliformia</taxon>
        <taxon>Alvinellidae</taxon>
        <taxon>Paralvinella</taxon>
    </lineage>
</organism>
<name>A0AAD9JFZ2_9ANNE</name>
<feature type="compositionally biased region" description="Basic and acidic residues" evidence="5">
    <location>
        <begin position="1569"/>
        <end position="1586"/>
    </location>
</feature>
<evidence type="ECO:0000256" key="1">
    <source>
        <dbReference type="ARBA" id="ARBA00022468"/>
    </source>
</evidence>
<keyword evidence="1" id="KW-0343">GTPase activation</keyword>
<feature type="compositionally biased region" description="Polar residues" evidence="5">
    <location>
        <begin position="1341"/>
        <end position="1350"/>
    </location>
</feature>
<feature type="region of interest" description="Disordered" evidence="5">
    <location>
        <begin position="1205"/>
        <end position="1353"/>
    </location>
</feature>
<evidence type="ECO:0000313" key="8">
    <source>
        <dbReference type="EMBL" id="KAK2152234.1"/>
    </source>
</evidence>
<dbReference type="Gene3D" id="3.40.50.11210">
    <property type="entry name" value="Rap/Ran-GAP"/>
    <property type="match status" value="1"/>
</dbReference>
<feature type="compositionally biased region" description="Polar residues" evidence="5">
    <location>
        <begin position="1557"/>
        <end position="1566"/>
    </location>
</feature>
<dbReference type="FunFam" id="3.40.50.11210:FF:000002">
    <property type="entry name" value="Signal-induced proliferation-associated 1-like protein 1"/>
    <property type="match status" value="1"/>
</dbReference>
<dbReference type="GO" id="GO:0051056">
    <property type="term" value="P:regulation of small GTPase mediated signal transduction"/>
    <property type="evidence" value="ECO:0007669"/>
    <property type="project" value="InterPro"/>
</dbReference>
<proteinExistence type="predicted"/>
<dbReference type="Pfam" id="PF00595">
    <property type="entry name" value="PDZ"/>
    <property type="match status" value="1"/>
</dbReference>
<feature type="compositionally biased region" description="Basic residues" evidence="5">
    <location>
        <begin position="254"/>
        <end position="270"/>
    </location>
</feature>
<evidence type="ECO:0008006" key="10">
    <source>
        <dbReference type="Google" id="ProtNLM"/>
    </source>
</evidence>
<dbReference type="GO" id="GO:0005096">
    <property type="term" value="F:GTPase activator activity"/>
    <property type="evidence" value="ECO:0007669"/>
    <property type="project" value="UniProtKB-KW"/>
</dbReference>
<dbReference type="InterPro" id="IPR001478">
    <property type="entry name" value="PDZ"/>
</dbReference>
<dbReference type="SMART" id="SM00228">
    <property type="entry name" value="PDZ"/>
    <property type="match status" value="1"/>
</dbReference>
<feature type="compositionally biased region" description="Polar residues" evidence="5">
    <location>
        <begin position="30"/>
        <end position="77"/>
    </location>
</feature>
<dbReference type="EMBL" id="JAODUP010000335">
    <property type="protein sequence ID" value="KAK2152234.1"/>
    <property type="molecule type" value="Genomic_DNA"/>
</dbReference>
<feature type="domain" description="PDZ" evidence="7">
    <location>
        <begin position="944"/>
        <end position="1008"/>
    </location>
</feature>
<dbReference type="PANTHER" id="PTHR15711:SF22">
    <property type="entry name" value="RAP-GAP DOMAIN-CONTAINING PROTEIN"/>
    <property type="match status" value="1"/>
</dbReference>
<feature type="region of interest" description="Disordered" evidence="5">
    <location>
        <begin position="1462"/>
        <end position="1502"/>
    </location>
</feature>
<feature type="region of interest" description="Disordered" evidence="5">
    <location>
        <begin position="30"/>
        <end position="79"/>
    </location>
</feature>
<evidence type="ECO:0000256" key="2">
    <source>
        <dbReference type="ARBA" id="ARBA00022553"/>
    </source>
</evidence>